<dbReference type="PROSITE" id="PS50975">
    <property type="entry name" value="ATP_GRASP"/>
    <property type="match status" value="1"/>
</dbReference>
<proteinExistence type="predicted"/>
<dbReference type="EMBL" id="SNXZ01000004">
    <property type="protein sequence ID" value="TDP96622.1"/>
    <property type="molecule type" value="Genomic_DNA"/>
</dbReference>
<protein>
    <submittedName>
        <fullName evidence="3">RimK-like ATP-grasp domain-containing protein</fullName>
    </submittedName>
</protein>
<dbReference type="Proteomes" id="UP000295444">
    <property type="component" value="Unassembled WGS sequence"/>
</dbReference>
<dbReference type="SUPFAM" id="SSF56059">
    <property type="entry name" value="Glutathione synthetase ATP-binding domain-like"/>
    <property type="match status" value="1"/>
</dbReference>
<dbReference type="Gene3D" id="3.30.470.20">
    <property type="entry name" value="ATP-grasp fold, B domain"/>
    <property type="match status" value="1"/>
</dbReference>
<gene>
    <name evidence="3" type="ORF">EV186_104610</name>
</gene>
<dbReference type="PANTHER" id="PTHR21621:SF0">
    <property type="entry name" value="BETA-CITRYLGLUTAMATE SYNTHASE B-RELATED"/>
    <property type="match status" value="1"/>
</dbReference>
<dbReference type="Pfam" id="PF08443">
    <property type="entry name" value="RimK"/>
    <property type="match status" value="1"/>
</dbReference>
<reference evidence="3 4" key="1">
    <citation type="submission" date="2019-03" db="EMBL/GenBank/DDBJ databases">
        <title>Genomic Encyclopedia of Type Strains, Phase IV (KMG-IV): sequencing the most valuable type-strain genomes for metagenomic binning, comparative biology and taxonomic classification.</title>
        <authorList>
            <person name="Goeker M."/>
        </authorList>
    </citation>
    <scope>NUCLEOTIDE SEQUENCE [LARGE SCALE GENOMIC DNA]</scope>
    <source>
        <strain evidence="3 4">DSM 45361</strain>
    </source>
</reference>
<accession>A0A4R6S9L3</accession>
<keyword evidence="1" id="KW-0067">ATP-binding</keyword>
<name>A0A4R6S9L3_LABRH</name>
<organism evidence="3 4">
    <name type="scientific">Labedaea rhizosphaerae</name>
    <dbReference type="NCBI Taxonomy" id="598644"/>
    <lineage>
        <taxon>Bacteria</taxon>
        <taxon>Bacillati</taxon>
        <taxon>Actinomycetota</taxon>
        <taxon>Actinomycetes</taxon>
        <taxon>Pseudonocardiales</taxon>
        <taxon>Pseudonocardiaceae</taxon>
        <taxon>Labedaea</taxon>
    </lineage>
</organism>
<feature type="domain" description="ATP-grasp" evidence="2">
    <location>
        <begin position="126"/>
        <end position="314"/>
    </location>
</feature>
<keyword evidence="1" id="KW-0547">Nucleotide-binding</keyword>
<dbReference type="GO" id="GO:0046872">
    <property type="term" value="F:metal ion binding"/>
    <property type="evidence" value="ECO:0007669"/>
    <property type="project" value="InterPro"/>
</dbReference>
<dbReference type="PANTHER" id="PTHR21621">
    <property type="entry name" value="RIBOSOMAL PROTEIN S6 MODIFICATION PROTEIN"/>
    <property type="match status" value="1"/>
</dbReference>
<keyword evidence="4" id="KW-1185">Reference proteome</keyword>
<dbReference type="GO" id="GO:0005524">
    <property type="term" value="F:ATP binding"/>
    <property type="evidence" value="ECO:0007669"/>
    <property type="project" value="UniProtKB-UniRule"/>
</dbReference>
<evidence type="ECO:0000259" key="2">
    <source>
        <dbReference type="PROSITE" id="PS50975"/>
    </source>
</evidence>
<dbReference type="RefSeq" id="WP_166659327.1">
    <property type="nucleotide sequence ID" value="NZ_SNXZ01000004.1"/>
</dbReference>
<evidence type="ECO:0000313" key="4">
    <source>
        <dbReference type="Proteomes" id="UP000295444"/>
    </source>
</evidence>
<dbReference type="GO" id="GO:0018169">
    <property type="term" value="F:ribosomal S6-glutamic acid ligase activity"/>
    <property type="evidence" value="ECO:0007669"/>
    <property type="project" value="TreeGrafter"/>
</dbReference>
<dbReference type="GO" id="GO:0005737">
    <property type="term" value="C:cytoplasm"/>
    <property type="evidence" value="ECO:0007669"/>
    <property type="project" value="TreeGrafter"/>
</dbReference>
<evidence type="ECO:0000256" key="1">
    <source>
        <dbReference type="PROSITE-ProRule" id="PRU00409"/>
    </source>
</evidence>
<dbReference type="InterPro" id="IPR011761">
    <property type="entry name" value="ATP-grasp"/>
</dbReference>
<dbReference type="GO" id="GO:0009432">
    <property type="term" value="P:SOS response"/>
    <property type="evidence" value="ECO:0007669"/>
    <property type="project" value="TreeGrafter"/>
</dbReference>
<evidence type="ECO:0000313" key="3">
    <source>
        <dbReference type="EMBL" id="TDP96622.1"/>
    </source>
</evidence>
<dbReference type="AlphaFoldDB" id="A0A4R6S9L3"/>
<dbReference type="InterPro" id="IPR013651">
    <property type="entry name" value="ATP-grasp_RimK-type"/>
</dbReference>
<sequence length="327" mass="35883">MRIVVVTATGDVSVPPVAQHFTSDTELVVVDPARTFDGQSLSFRLTETGPAVVSHCGTELADVHGVWYRKPLVLRAPSLPVPADYQEYALNGWEALTRCLMSQFPDAVWVSDYFAIQRSQCKARQLALAKSIGFSVPDTLMTSDPRQAREFVQRLGTCVVKPLAARSPKGSVLYTTRITAGRPLNFDGLIADPVIFQACLEPARELRVTVVGDEVFAAEVGGGEEAFPGVDVRDWRANAGQGTFWARETSMPDQLQAHCVKFLQASGLNFGAFDFIEDHNGKYWFLECNPNGQWLFIEDTTGMPISAAIAGMLTRRTLANHTTSEQP</sequence>
<comment type="caution">
    <text evidence="3">The sequence shown here is derived from an EMBL/GenBank/DDBJ whole genome shotgun (WGS) entry which is preliminary data.</text>
</comment>